<organism evidence="1 2">
    <name type="scientific">Daphnia magna</name>
    <dbReference type="NCBI Taxonomy" id="35525"/>
    <lineage>
        <taxon>Eukaryota</taxon>
        <taxon>Metazoa</taxon>
        <taxon>Ecdysozoa</taxon>
        <taxon>Arthropoda</taxon>
        <taxon>Crustacea</taxon>
        <taxon>Branchiopoda</taxon>
        <taxon>Diplostraca</taxon>
        <taxon>Cladocera</taxon>
        <taxon>Anomopoda</taxon>
        <taxon>Daphniidae</taxon>
        <taxon>Daphnia</taxon>
    </lineage>
</organism>
<dbReference type="AlphaFoldDB" id="A0A162D0D5"/>
<accession>A0A162D0D5</accession>
<reference evidence="1 2" key="1">
    <citation type="submission" date="2016-03" db="EMBL/GenBank/DDBJ databases">
        <title>EvidentialGene: Evidence-directed Construction of Genes on Genomes.</title>
        <authorList>
            <person name="Gilbert D.G."/>
            <person name="Choi J.-H."/>
            <person name="Mockaitis K."/>
            <person name="Colbourne J."/>
            <person name="Pfrender M."/>
        </authorList>
    </citation>
    <scope>NUCLEOTIDE SEQUENCE [LARGE SCALE GENOMIC DNA]</scope>
    <source>
        <strain evidence="1 2">Xinb3</strain>
        <tissue evidence="1">Complete organism</tissue>
    </source>
</reference>
<dbReference type="EMBL" id="LRGB01023274">
    <property type="protein sequence ID" value="KZR96914.1"/>
    <property type="molecule type" value="Genomic_DNA"/>
</dbReference>
<dbReference type="Proteomes" id="UP000076858">
    <property type="component" value="Unassembled WGS sequence"/>
</dbReference>
<feature type="non-terminal residue" evidence="1">
    <location>
        <position position="1"/>
    </location>
</feature>
<gene>
    <name evidence="1" type="ORF">APZ42_008484</name>
</gene>
<proteinExistence type="predicted"/>
<evidence type="ECO:0000313" key="1">
    <source>
        <dbReference type="EMBL" id="KZR96914.1"/>
    </source>
</evidence>
<name>A0A162D0D5_9CRUS</name>
<keyword evidence="2" id="KW-1185">Reference proteome</keyword>
<comment type="caution">
    <text evidence="1">The sequence shown here is derived from an EMBL/GenBank/DDBJ whole genome shotgun (WGS) entry which is preliminary data.</text>
</comment>
<sequence>ATSNNKNKTKAFATYNPAREGSTVSDKWLYSKKDGKYARWILALEEFQIQIKHIKGHLNVVAVALSHFPVGEPEETDLTKAMCCTVVGSFHPPEEIALLQHDDKATRLIRMQLREDRAAENESFVLKKDVLYRKNRQAGRNTYWWSLHSLDESRTLLVERVLEIGEGLCILVSHITQGSPSDVR</sequence>
<protein>
    <submittedName>
        <fullName evidence="1">Uncharacterized protein</fullName>
    </submittedName>
</protein>
<feature type="non-terminal residue" evidence="1">
    <location>
        <position position="184"/>
    </location>
</feature>
<evidence type="ECO:0000313" key="2">
    <source>
        <dbReference type="Proteomes" id="UP000076858"/>
    </source>
</evidence>